<dbReference type="SUPFAM" id="SSF52058">
    <property type="entry name" value="L domain-like"/>
    <property type="match status" value="6"/>
</dbReference>
<evidence type="ECO:0000313" key="4">
    <source>
        <dbReference type="Proteomes" id="UP000266506"/>
    </source>
</evidence>
<dbReference type="InterPro" id="IPR032675">
    <property type="entry name" value="LRR_dom_sf"/>
</dbReference>
<feature type="chain" id="PRO_5017388436" evidence="1">
    <location>
        <begin position="20"/>
        <end position="2654"/>
    </location>
</feature>
<keyword evidence="4" id="KW-1185">Reference proteome</keyword>
<dbReference type="InterPro" id="IPR044060">
    <property type="entry name" value="Bacterial_rp_domain"/>
</dbReference>
<keyword evidence="1" id="KW-0732">Signal</keyword>
<name>A0A397R0T9_9MOLU</name>
<dbReference type="OrthoDB" id="400331at2"/>
<dbReference type="Pfam" id="PF13306">
    <property type="entry name" value="LRR_5"/>
    <property type="match status" value="16"/>
</dbReference>
<feature type="signal peptide" evidence="1">
    <location>
        <begin position="1"/>
        <end position="19"/>
    </location>
</feature>
<dbReference type="InterPro" id="IPR053139">
    <property type="entry name" value="Surface_bspA-like"/>
</dbReference>
<evidence type="ECO:0000259" key="2">
    <source>
        <dbReference type="Pfam" id="PF18998"/>
    </source>
</evidence>
<dbReference type="PANTHER" id="PTHR45661">
    <property type="entry name" value="SURFACE ANTIGEN"/>
    <property type="match status" value="1"/>
</dbReference>
<organism evidence="3 4">
    <name type="scientific">Anaeroplasma bactoclasticum</name>
    <dbReference type="NCBI Taxonomy" id="2088"/>
    <lineage>
        <taxon>Bacteria</taxon>
        <taxon>Bacillati</taxon>
        <taxon>Mycoplasmatota</taxon>
        <taxon>Mollicutes</taxon>
        <taxon>Anaeroplasmatales</taxon>
        <taxon>Anaeroplasmataceae</taxon>
        <taxon>Anaeroplasma</taxon>
    </lineage>
</organism>
<dbReference type="Proteomes" id="UP000266506">
    <property type="component" value="Unassembled WGS sequence"/>
</dbReference>
<dbReference type="RefSeq" id="WP_119016730.1">
    <property type="nucleotide sequence ID" value="NZ_QXEV01000024.1"/>
</dbReference>
<dbReference type="EMBL" id="QXEV01000024">
    <property type="protein sequence ID" value="RIA65037.1"/>
    <property type="molecule type" value="Genomic_DNA"/>
</dbReference>
<dbReference type="PANTHER" id="PTHR45661:SF3">
    <property type="entry name" value="IG-LIKE DOMAIN-CONTAINING PROTEIN"/>
    <property type="match status" value="1"/>
</dbReference>
<proteinExistence type="predicted"/>
<reference evidence="3 4" key="1">
    <citation type="submission" date="2018-08" db="EMBL/GenBank/DDBJ databases">
        <title>Genomic Encyclopedia of Archaeal and Bacterial Type Strains, Phase II (KMG-II): from individual species to whole genera.</title>
        <authorList>
            <person name="Goeker M."/>
        </authorList>
    </citation>
    <scope>NUCLEOTIDE SEQUENCE [LARGE SCALE GENOMIC DNA]</scope>
    <source>
        <strain evidence="3 4">ATCC 27112</strain>
    </source>
</reference>
<dbReference type="InterPro" id="IPR026906">
    <property type="entry name" value="LRR_5"/>
</dbReference>
<protein>
    <submittedName>
        <fullName evidence="3">Leucine rich repeat (LRR) protein</fullName>
    </submittedName>
</protein>
<comment type="caution">
    <text evidence="3">The sequence shown here is derived from an EMBL/GenBank/DDBJ whole genome shotgun (WGS) entry which is preliminary data.</text>
</comment>
<accession>A0A397R0T9</accession>
<feature type="domain" description="Bacterial repeat" evidence="2">
    <location>
        <begin position="129"/>
        <end position="188"/>
    </location>
</feature>
<sequence length="2654" mass="293835">MKKKNLAYGIAVLSIFTLASCGSQSFTKDRGQVDETLPSVEIPDVLKHDALSYTVKHELENANGGYDTVYVQNLDGNKGEYTLAEALEYKGYTPLPFEQVLINDESVVVEIKYKANELKLTLQDIDSNIGYVYGGGDYYAYNNEVTLTAKPNIGYEFVGWFNGNNELSKNKTYSFTLEEDMNVYGKFKVSDEFKYFDFTSDQTSCTINDLILDAPTTLVIPEKVTKIADNAFSNAKLTNVILPTTLNEIGNEAFYRSSLLSVTINSDINIDRYSFYSCSRLYEIYNNSNLNLQIGSDDYGYVAKNALIIHSSNNESSIFTKQDDYLYAVVEDSLTLVNYDGHERNLSLPSEVTIDDKTYDSYSIATLALAKNEDLVIVTVPEAVEAIGDGAFNGCSNLYEVFNYSNLNIQSSSYDNGGIASNAVAVHTDSTEDQVVFYNDDFIYRVDENYATILKYTNKAKKNVEIGSIKDYYIIIGSESFRNNKVIESLVLGENVKEIAGSAFDSCSNLTYVEANSVKTIGFSAFQNCSNLRDISMDSVESIGNSAFLYDYSLYQVKLPESLTTINTNAFKNCYKLVYVLNKSNISIYTGSTSNGYVGYYAKEIGTNTEYFTNENGFITYLYDDQKYLVSYVGTDTDVIVPSDIYEIDMGAFYNNTNMKSVSVSSNTILNDSVFAGCKNLEYMDTPYYSNGLSYLFKYMNSSYPQEGQMPENLTSIRVTGNDVYFSSSYFEYINLETLDLACSVSSFNYMFSSLLNLKNVYYEGTLADWLEFSFSDAEDNPMYKASNFYILDEEGEITLGHNKFSTIKELVISDDVESIGNYQFYGFGIEKLVIPASVTSIGVGAFANCKELASVTLNGQEEISYSMFENCSSLRSIDLTGIKVIGNSAFANCGLKTIDLKDVESLEYSAFAGCESLLKVTLPASITVIPDSLFRNCYGLQKVEILGNVTSIGEGAFANCYLLNSINIPNSLETIGSAAFRNCETIKSISLSDTNVTDIASYLFAGCRSLVNLELGPAINSVGEHAFDNCKVALTKYEGAYYLGPEDNPYKWLVKVDKTEKTVVVNENCEIIMESAFSKCKSLKSLTVPNSITSLGQILKGNTTIEYLSVPFIGDGQSYPYMNYFFGSTYTDYTYVPASLKTVAVTGNITKISSNAFKNAAGITSVILSDSITTIEDNAFYGSGITAIDLNNVETIGTSAFNSSSLKSISITNKVTSIGNNAFSNCKQLTSVDMSNMSNTCSVGTYAFSSCSKLASVDLGNAKNISNRMFENCTLLENITIPSSITFVGQYAFHNAGLTSIDLSQMADNTTIMDYAFAECASLESAILPNITIIYSHLFYDCTSLETCAIPNSVTEIQVNAFDNTRLHSVTLPEGINKSIGSLAFGNNPNLEEVIIKCTTNAYASSNYSIFSGSNYISTVVFTEGCTTITNSLFSGRTLLSSVTLPTTLETIGQSAFYNCSSLTSITIPENVTSIGDNAFYDCTKLLEVYNLSGLTITAGSEENGKVAYYAIAVHNNASDDSIYEKDANGFTFVVKKGKGYLFAYDGTETEVTLPSSFVKNGVTYNTYDIHSNAFINNTSITSVTIPGSVTTIGESAFEGCTALTNVMIEEGVKVIEESAFYNCSALEYLSLPNSLEAIEGTVSYGNYSNLHYYCSSDGDMYLGNETNNYLVFAKVRGTYINTINIHDGCKIIAPNAACGIYYNCTVNFPEGLEYIGDYAFTDCQKTKNYSFPSTLKYIGNHAFAYNYALQAVLLADTEVEYIGGFAFCASSSNHSITAITLPDTLTEIGQYAFEYSLVTYVVIPASVKIVGDRAFYYNSNLADIEIASKDTKFYMYAFYGSPIANVYYDLTMDDWATLYFDNEEASPLINSNSVLYVKDSLGEYTYNGNTYRLVDDVVLTNNVEEIGDYAFNNLKMTSITIPATVNKIGTKAFYNCTSLVNVYYEGTIEDWVNISFKDIYSTPMSNAIYFYILDNSGSIIHNGKNYSLVTEANITSSLEKLPDYVFYGFKDLAVVSLPNTILEIGSYAFYNCRSIKNIELPNSLTTIGDYAFANCINLTDIEFPNTVIEIGSYAFSFCRCFKDITLPASLTTLGTYAFNECYNLKDITFNANLTKINDYAFSKCYNLKNVYNDGTLVNWCNIVFSNETSTPMYYASNFYLLDSEGTTTHNTKTYELLTDLTTPEEVTAIKKYSFYGFDCLNYLTIANTVTTISIYAFYDCEHLYIATLGTGLTTIGSSAFGNCYRLVEVRNGSKVSLPEPGKTSSTSGDIMRYVINTANFYNPKSLFNLDSNGHIIDENGYLFASIWGNDGYLVDYIGNETNLVLPSEFSTYSNTGLTDYRINDYAFYKNNKITSVVIPSNVKPIGSGYTFKSQIGAHAFDSCANLVSITIASNISSFGDDAFNNCDRLYEVYNLNPNLSLTMGSQYTAKYLSYRAKVIHTSLDEDSIVTVDPNGFMFMYLNETYYLIGYAGEDTNITLPSSFEFNGNTITNYELYEYVFRKYRFITDVTVPSNIEKFGVSTFIDCTSLMNVNLPDNITNLERNVFYGCYSLDSIKLPSGLTAIDSNMLYYCINLTSVIIPSGVKSIGYYAFYADSKLEKIFYEGTSEEWASISINSDSCISQKAIIYYYSETAPTESGNYWHYVGEVPTIW</sequence>
<dbReference type="Pfam" id="PF18998">
    <property type="entry name" value="Flg_new_2"/>
    <property type="match status" value="1"/>
</dbReference>
<dbReference type="SMR" id="A0A397R0T9"/>
<dbReference type="PROSITE" id="PS51257">
    <property type="entry name" value="PROKAR_LIPOPROTEIN"/>
    <property type="match status" value="1"/>
</dbReference>
<dbReference type="InParanoid" id="A0A397R0T9"/>
<gene>
    <name evidence="3" type="ORF">EI71_01637</name>
</gene>
<dbReference type="Gene3D" id="3.80.10.10">
    <property type="entry name" value="Ribonuclease Inhibitor"/>
    <property type="match status" value="16"/>
</dbReference>
<evidence type="ECO:0000313" key="3">
    <source>
        <dbReference type="EMBL" id="RIA65037.1"/>
    </source>
</evidence>
<evidence type="ECO:0000256" key="1">
    <source>
        <dbReference type="SAM" id="SignalP"/>
    </source>
</evidence>